<comment type="caution">
    <text evidence="1">The sequence shown here is derived from an EMBL/GenBank/DDBJ whole genome shotgun (WGS) entry which is preliminary data.</text>
</comment>
<dbReference type="AlphaFoldDB" id="A0A0L6V3H4"/>
<sequence>MSPVIRCLLIGPEKWSIPCKGRPYFWCWSHQSEQTLWPCTSDSKDKEKTTVLDNIIDGATEVKILALLSVWLPLLVPTCWLCDAVANNPVFHNSSNHPQPPVVDQMMVAVKILPEVLKKELQRTITLKSFGCNGNGVAVGQLAKFFSELERGPLSSTQIGMWWQSWTSNPTYLLGQPMMRARRFRKDLRAVWALLMNCKGHYGMVTLFFCDQNKNILFLRLDHQSAQKTNTPCPTSKQASRLLFQWQIRLGQLRFHTNHKCLRVLVENCIGLLKTHFQSLKGLRLCVSSKQDLIRVTAWILVCPIITHFLTHDAEIY</sequence>
<accession>A0A0L6V3H4</accession>
<protein>
    <recommendedName>
        <fullName evidence="3">DDE Tnp4 domain-containing protein</fullName>
    </recommendedName>
</protein>
<evidence type="ECO:0000313" key="2">
    <source>
        <dbReference type="Proteomes" id="UP000037035"/>
    </source>
</evidence>
<reference evidence="1 2" key="1">
    <citation type="submission" date="2015-08" db="EMBL/GenBank/DDBJ databases">
        <title>Next Generation Sequencing and Analysis of the Genome of Puccinia sorghi L Schw, the Causal Agent of Maize Common Rust.</title>
        <authorList>
            <person name="Rochi L."/>
            <person name="Burguener G."/>
            <person name="Darino M."/>
            <person name="Turjanski A."/>
            <person name="Kreff E."/>
            <person name="Dieguez M.J."/>
            <person name="Sacco F."/>
        </authorList>
    </citation>
    <scope>NUCLEOTIDE SEQUENCE [LARGE SCALE GENOMIC DNA]</scope>
    <source>
        <strain evidence="1 2">RO10H11247</strain>
    </source>
</reference>
<evidence type="ECO:0008006" key="3">
    <source>
        <dbReference type="Google" id="ProtNLM"/>
    </source>
</evidence>
<proteinExistence type="predicted"/>
<name>A0A0L6V3H4_9BASI</name>
<gene>
    <name evidence="1" type="ORF">VP01_2719g7</name>
</gene>
<organism evidence="1 2">
    <name type="scientific">Puccinia sorghi</name>
    <dbReference type="NCBI Taxonomy" id="27349"/>
    <lineage>
        <taxon>Eukaryota</taxon>
        <taxon>Fungi</taxon>
        <taxon>Dikarya</taxon>
        <taxon>Basidiomycota</taxon>
        <taxon>Pucciniomycotina</taxon>
        <taxon>Pucciniomycetes</taxon>
        <taxon>Pucciniales</taxon>
        <taxon>Pucciniaceae</taxon>
        <taxon>Puccinia</taxon>
    </lineage>
</organism>
<evidence type="ECO:0000313" key="1">
    <source>
        <dbReference type="EMBL" id="KNZ55299.1"/>
    </source>
</evidence>
<dbReference type="OrthoDB" id="2649667at2759"/>
<keyword evidence="2" id="KW-1185">Reference proteome</keyword>
<dbReference type="Proteomes" id="UP000037035">
    <property type="component" value="Unassembled WGS sequence"/>
</dbReference>
<dbReference type="VEuPathDB" id="FungiDB:VP01_2719g7"/>
<dbReference type="EMBL" id="LAVV01007634">
    <property type="protein sequence ID" value="KNZ55299.1"/>
    <property type="molecule type" value="Genomic_DNA"/>
</dbReference>